<evidence type="ECO:0000313" key="1">
    <source>
        <dbReference type="EMBL" id="MCI0182756.1"/>
    </source>
</evidence>
<dbReference type="Proteomes" id="UP001139263">
    <property type="component" value="Unassembled WGS sequence"/>
</dbReference>
<dbReference type="AlphaFoldDB" id="A0A9X2AE38"/>
<protein>
    <submittedName>
        <fullName evidence="1">Uncharacterized protein</fullName>
    </submittedName>
</protein>
<accession>A0A9X2AE38</accession>
<sequence>MQTATTWRGSDEVFFELLTKLIFCAGFSKTVVNHRWSAFRQAFCAFQIGEVMTFDEVVIESLLSRESGIIRNARKVQATVVNARICSELVLQYGSLQQFVDAVCSLEAAAGQTMLRKTFALVGESTARSIWRELQGDLLL</sequence>
<dbReference type="PANTHER" id="PTHR30037">
    <property type="entry name" value="DNA-3-METHYLADENINE GLYCOSYLASE 1"/>
    <property type="match status" value="1"/>
</dbReference>
<dbReference type="SUPFAM" id="SSF48150">
    <property type="entry name" value="DNA-glycosylase"/>
    <property type="match status" value="1"/>
</dbReference>
<dbReference type="GO" id="GO:0006284">
    <property type="term" value="P:base-excision repair"/>
    <property type="evidence" value="ECO:0007669"/>
    <property type="project" value="InterPro"/>
</dbReference>
<dbReference type="EMBL" id="JALBUF010000002">
    <property type="protein sequence ID" value="MCI0182756.1"/>
    <property type="molecule type" value="Genomic_DNA"/>
</dbReference>
<dbReference type="RefSeq" id="WP_241712365.1">
    <property type="nucleotide sequence ID" value="NZ_JALBUF010000002.1"/>
</dbReference>
<gene>
    <name evidence="1" type="ORF">MM817_01025</name>
</gene>
<dbReference type="GO" id="GO:0008725">
    <property type="term" value="F:DNA-3-methyladenine glycosylase activity"/>
    <property type="evidence" value="ECO:0007669"/>
    <property type="project" value="InterPro"/>
</dbReference>
<dbReference type="InterPro" id="IPR005019">
    <property type="entry name" value="Adenine_glyco"/>
</dbReference>
<name>A0A9X2AE38_9BACL</name>
<evidence type="ECO:0000313" key="2">
    <source>
        <dbReference type="Proteomes" id="UP001139263"/>
    </source>
</evidence>
<dbReference type="Gene3D" id="1.10.340.30">
    <property type="entry name" value="Hypothetical protein, domain 2"/>
    <property type="match status" value="1"/>
</dbReference>
<dbReference type="InterPro" id="IPR052891">
    <property type="entry name" value="DNA-3mA_glycosylase"/>
</dbReference>
<comment type="caution">
    <text evidence="1">The sequence shown here is derived from an EMBL/GenBank/DDBJ whole genome shotgun (WGS) entry which is preliminary data.</text>
</comment>
<dbReference type="InterPro" id="IPR011257">
    <property type="entry name" value="DNA_glycosylase"/>
</dbReference>
<dbReference type="PANTHER" id="PTHR30037:SF3">
    <property type="entry name" value="BLR0857 PROTEIN"/>
    <property type="match status" value="1"/>
</dbReference>
<dbReference type="Pfam" id="PF03352">
    <property type="entry name" value="Adenine_glyco"/>
    <property type="match status" value="1"/>
</dbReference>
<organism evidence="1 2">
    <name type="scientific">Sulfoacidibacillus ferrooxidans</name>
    <dbReference type="NCBI Taxonomy" id="2005001"/>
    <lineage>
        <taxon>Bacteria</taxon>
        <taxon>Bacillati</taxon>
        <taxon>Bacillota</taxon>
        <taxon>Bacilli</taxon>
        <taxon>Bacillales</taxon>
        <taxon>Alicyclobacillaceae</taxon>
        <taxon>Sulfoacidibacillus</taxon>
    </lineage>
</organism>
<reference evidence="1" key="1">
    <citation type="submission" date="2022-03" db="EMBL/GenBank/DDBJ databases">
        <title>Draft Genome Sequence of Firmicute Strain S0AB, a Heterotrophic Iron/Sulfur-Oxidizing Extreme Acidophile.</title>
        <authorList>
            <person name="Vergara E."/>
            <person name="Pakostova E."/>
            <person name="Johnson D.B."/>
            <person name="Holmes D.S."/>
        </authorList>
    </citation>
    <scope>NUCLEOTIDE SEQUENCE</scope>
    <source>
        <strain evidence="1">S0AB</strain>
    </source>
</reference>
<proteinExistence type="predicted"/>
<keyword evidence="2" id="KW-1185">Reference proteome</keyword>